<evidence type="ECO:0000313" key="1">
    <source>
        <dbReference type="EMBL" id="TCS69216.1"/>
    </source>
</evidence>
<evidence type="ECO:0000313" key="2">
    <source>
        <dbReference type="Proteomes" id="UP000295135"/>
    </source>
</evidence>
<accession>A0A4R3JTW4</accession>
<dbReference type="Proteomes" id="UP000295135">
    <property type="component" value="Unassembled WGS sequence"/>
</dbReference>
<comment type="caution">
    <text evidence="1">The sequence shown here is derived from an EMBL/GenBank/DDBJ whole genome shotgun (WGS) entry which is preliminary data.</text>
</comment>
<dbReference type="EMBL" id="SLZY01000021">
    <property type="protein sequence ID" value="TCS69216.1"/>
    <property type="molecule type" value="Genomic_DNA"/>
</dbReference>
<keyword evidence="2" id="KW-1185">Reference proteome</keyword>
<proteinExistence type="predicted"/>
<organism evidence="1 2">
    <name type="scientific">Sulfuritortus calidifontis</name>
    <dbReference type="NCBI Taxonomy" id="1914471"/>
    <lineage>
        <taxon>Bacteria</taxon>
        <taxon>Pseudomonadati</taxon>
        <taxon>Pseudomonadota</taxon>
        <taxon>Betaproteobacteria</taxon>
        <taxon>Nitrosomonadales</taxon>
        <taxon>Thiobacillaceae</taxon>
        <taxon>Sulfuritortus</taxon>
    </lineage>
</organism>
<reference evidence="1 2" key="1">
    <citation type="submission" date="2019-03" db="EMBL/GenBank/DDBJ databases">
        <title>Genomic Encyclopedia of Type Strains, Phase IV (KMG-IV): sequencing the most valuable type-strain genomes for metagenomic binning, comparative biology and taxonomic classification.</title>
        <authorList>
            <person name="Goeker M."/>
        </authorList>
    </citation>
    <scope>NUCLEOTIDE SEQUENCE [LARGE SCALE GENOMIC DNA]</scope>
    <source>
        <strain evidence="1 2">DSM 103923</strain>
    </source>
</reference>
<dbReference type="AlphaFoldDB" id="A0A4R3JTW4"/>
<name>A0A4R3JTW4_9PROT</name>
<sequence>MKPNLTTLPTEPVLNMPVSPSGGPVVACELDKACVQVDCEQLADEVADVLDESPDAPDYLLHYCGVDYLKQTSGTDRKK</sequence>
<gene>
    <name evidence="1" type="ORF">EDC61_1218</name>
</gene>
<protein>
    <submittedName>
        <fullName evidence="1">Uncharacterized protein</fullName>
    </submittedName>
</protein>
<dbReference type="RefSeq" id="WP_126460556.1">
    <property type="nucleotide sequence ID" value="NZ_AP018721.1"/>
</dbReference>